<dbReference type="InterPro" id="IPR039249">
    <property type="entry name" value="GPATCH11"/>
</dbReference>
<evidence type="ECO:0000256" key="3">
    <source>
        <dbReference type="ARBA" id="ARBA00030688"/>
    </source>
</evidence>
<dbReference type="EMBL" id="JADBJN010000001">
    <property type="protein sequence ID" value="KAG5681438.1"/>
    <property type="molecule type" value="Genomic_DNA"/>
</dbReference>
<dbReference type="SMART" id="SM01173">
    <property type="entry name" value="DUF4187"/>
    <property type="match status" value="1"/>
</dbReference>
<dbReference type="OrthoDB" id="786951at2759"/>
<reference evidence="6" key="1">
    <citation type="submission" date="2021-03" db="EMBL/GenBank/DDBJ databases">
        <title>Chromosome level genome of the anhydrobiotic midge Polypedilum vanderplanki.</title>
        <authorList>
            <person name="Yoshida Y."/>
            <person name="Kikawada T."/>
            <person name="Gusev O."/>
        </authorList>
    </citation>
    <scope>NUCLEOTIDE SEQUENCE</scope>
    <source>
        <strain evidence="6">NIAS01</strain>
        <tissue evidence="6">Whole body or cell culture</tissue>
    </source>
</reference>
<accession>A0A9J6CIP3</accession>
<keyword evidence="7" id="KW-1185">Reference proteome</keyword>
<dbReference type="Pfam" id="PF01585">
    <property type="entry name" value="G-patch"/>
    <property type="match status" value="1"/>
</dbReference>
<dbReference type="InterPro" id="IPR000467">
    <property type="entry name" value="G_patch_dom"/>
</dbReference>
<proteinExistence type="inferred from homology"/>
<dbReference type="PANTHER" id="PTHR21032:SF0">
    <property type="entry name" value="G PATCH DOMAIN-CONTAINING PROTEIN 11"/>
    <property type="match status" value="1"/>
</dbReference>
<dbReference type="SMART" id="SM00443">
    <property type="entry name" value="G_patch"/>
    <property type="match status" value="1"/>
</dbReference>
<dbReference type="Proteomes" id="UP001107558">
    <property type="component" value="Chromosome 1"/>
</dbReference>
<evidence type="ECO:0000259" key="5">
    <source>
        <dbReference type="PROSITE" id="PS50174"/>
    </source>
</evidence>
<dbReference type="Pfam" id="PF13821">
    <property type="entry name" value="DUF4187"/>
    <property type="match status" value="1"/>
</dbReference>
<dbReference type="AlphaFoldDB" id="A0A9J6CIP3"/>
<protein>
    <recommendedName>
        <fullName evidence="2">G patch domain-containing protein 11</fullName>
    </recommendedName>
    <alternativeName>
        <fullName evidence="3">Coiled-coil domain-containing protein 75</fullName>
    </alternativeName>
</protein>
<dbReference type="PROSITE" id="PS50174">
    <property type="entry name" value="G_PATCH"/>
    <property type="match status" value="1"/>
</dbReference>
<comment type="caution">
    <text evidence="6">The sequence shown here is derived from an EMBL/GenBank/DDBJ whole genome shotgun (WGS) entry which is preliminary data.</text>
</comment>
<feature type="region of interest" description="Disordered" evidence="4">
    <location>
        <begin position="184"/>
        <end position="204"/>
    </location>
</feature>
<feature type="compositionally biased region" description="Basic and acidic residues" evidence="4">
    <location>
        <begin position="31"/>
        <end position="50"/>
    </location>
</feature>
<feature type="domain" description="G-patch" evidence="5">
    <location>
        <begin position="67"/>
        <end position="114"/>
    </location>
</feature>
<dbReference type="GO" id="GO:0003676">
    <property type="term" value="F:nucleic acid binding"/>
    <property type="evidence" value="ECO:0007669"/>
    <property type="project" value="InterPro"/>
</dbReference>
<gene>
    <name evidence="6" type="ORF">PVAND_010874</name>
</gene>
<evidence type="ECO:0000256" key="1">
    <source>
        <dbReference type="ARBA" id="ARBA00007140"/>
    </source>
</evidence>
<dbReference type="GO" id="GO:0000776">
    <property type="term" value="C:kinetochore"/>
    <property type="evidence" value="ECO:0007669"/>
    <property type="project" value="TreeGrafter"/>
</dbReference>
<comment type="similarity">
    <text evidence="1">Belongs to the GPATCH11 family.</text>
</comment>
<feature type="region of interest" description="Disordered" evidence="4">
    <location>
        <begin position="30"/>
        <end position="50"/>
    </location>
</feature>
<evidence type="ECO:0000256" key="4">
    <source>
        <dbReference type="SAM" id="MobiDB-lite"/>
    </source>
</evidence>
<name>A0A9J6CIP3_POLVA</name>
<dbReference type="PANTHER" id="PTHR21032">
    <property type="entry name" value="G PATCH DOMAIN-CONTAINING PROTEIN 11"/>
    <property type="match status" value="1"/>
</dbReference>
<organism evidence="6 7">
    <name type="scientific">Polypedilum vanderplanki</name>
    <name type="common">Sleeping chironomid midge</name>
    <dbReference type="NCBI Taxonomy" id="319348"/>
    <lineage>
        <taxon>Eukaryota</taxon>
        <taxon>Metazoa</taxon>
        <taxon>Ecdysozoa</taxon>
        <taxon>Arthropoda</taxon>
        <taxon>Hexapoda</taxon>
        <taxon>Insecta</taxon>
        <taxon>Pterygota</taxon>
        <taxon>Neoptera</taxon>
        <taxon>Endopterygota</taxon>
        <taxon>Diptera</taxon>
        <taxon>Nematocera</taxon>
        <taxon>Chironomoidea</taxon>
        <taxon>Chironomidae</taxon>
        <taxon>Chironominae</taxon>
        <taxon>Polypedilum</taxon>
        <taxon>Polypedilum</taxon>
    </lineage>
</organism>
<dbReference type="InterPro" id="IPR025239">
    <property type="entry name" value="DUF4187"/>
</dbReference>
<evidence type="ECO:0000313" key="7">
    <source>
        <dbReference type="Proteomes" id="UP001107558"/>
    </source>
</evidence>
<sequence>MSDEEDYMSDAFLAKLQDVKPSLITNSTVRRRNEIEMRQQKAKEKSKPIHEVQKEKLKEGLNKAISSDNKGFKLLSKMGYQAGTSLGTNSEGIKEPIKINIQSEGRLGLGIETVIKETRERQINNLKRKINSSDMSTEEYRKQMREISDKKQVVWDLHKLQRTCRLIEVDSRVKTPIHPWFWPEEKSKNESKDDEEEEKDKSGLTDVEKLEMLRKFLRNSYFYCEFCSVQFKDADDMKTSCPGPNKDDH</sequence>
<evidence type="ECO:0000313" key="6">
    <source>
        <dbReference type="EMBL" id="KAG5681438.1"/>
    </source>
</evidence>
<evidence type="ECO:0000256" key="2">
    <source>
        <dbReference type="ARBA" id="ARBA00021978"/>
    </source>
</evidence>